<keyword evidence="2" id="KW-1185">Reference proteome</keyword>
<evidence type="ECO:0000313" key="2">
    <source>
        <dbReference type="Proteomes" id="UP000198802"/>
    </source>
</evidence>
<evidence type="ECO:0000313" key="1">
    <source>
        <dbReference type="EMBL" id="CUU53546.1"/>
    </source>
</evidence>
<accession>A0A0S4QG25</accession>
<organism evidence="1 2">
    <name type="scientific">Parafrankia irregularis</name>
    <dbReference type="NCBI Taxonomy" id="795642"/>
    <lineage>
        <taxon>Bacteria</taxon>
        <taxon>Bacillati</taxon>
        <taxon>Actinomycetota</taxon>
        <taxon>Actinomycetes</taxon>
        <taxon>Frankiales</taxon>
        <taxon>Frankiaceae</taxon>
        <taxon>Parafrankia</taxon>
    </lineage>
</organism>
<sequence>MAHMARMARQVRETRQVRERCARHAAAGIWQAARGPVLRGGHLAVRAK</sequence>
<reference evidence="2" key="1">
    <citation type="submission" date="2015-11" db="EMBL/GenBank/DDBJ databases">
        <authorList>
            <person name="Varghese N."/>
        </authorList>
    </citation>
    <scope>NUCLEOTIDE SEQUENCE [LARGE SCALE GENOMIC DNA]</scope>
    <source>
        <strain evidence="2">DSM 45899</strain>
    </source>
</reference>
<dbReference type="AlphaFoldDB" id="A0A0S4QG25"/>
<dbReference type="EMBL" id="FAOZ01000001">
    <property type="protein sequence ID" value="CUU53546.1"/>
    <property type="molecule type" value="Genomic_DNA"/>
</dbReference>
<dbReference type="Proteomes" id="UP000198802">
    <property type="component" value="Unassembled WGS sequence"/>
</dbReference>
<protein>
    <submittedName>
        <fullName evidence="1">Uncharacterized protein</fullName>
    </submittedName>
</protein>
<proteinExistence type="predicted"/>
<name>A0A0S4QG25_9ACTN</name>
<gene>
    <name evidence="1" type="ORF">Ga0074812_10144</name>
</gene>